<keyword evidence="1" id="KW-1133">Transmembrane helix</keyword>
<keyword evidence="3" id="KW-1185">Reference proteome</keyword>
<gene>
    <name evidence="2" type="ORF">Vau01_118980</name>
</gene>
<evidence type="ECO:0008006" key="4">
    <source>
        <dbReference type="Google" id="ProtNLM"/>
    </source>
</evidence>
<sequence>MDLASLVATLRERLRLLRREPERGSHVTEYAIGIGASAAVVLALYAAFRTGLAGIVSRWFFG</sequence>
<dbReference type="Proteomes" id="UP000612585">
    <property type="component" value="Unassembled WGS sequence"/>
</dbReference>
<comment type="caution">
    <text evidence="2">The sequence shown here is derived from an EMBL/GenBank/DDBJ whole genome shotgun (WGS) entry which is preliminary data.</text>
</comment>
<name>A0A8J3ZHT6_9ACTN</name>
<dbReference type="RefSeq" id="WP_204012840.1">
    <property type="nucleotide sequence ID" value="NZ_BOPG01000115.1"/>
</dbReference>
<accession>A0A8J3ZHT6</accession>
<dbReference type="EMBL" id="BOPG01000115">
    <property type="protein sequence ID" value="GIJ64382.1"/>
    <property type="molecule type" value="Genomic_DNA"/>
</dbReference>
<keyword evidence="1" id="KW-0812">Transmembrane</keyword>
<organism evidence="2 3">
    <name type="scientific">Virgisporangium aurantiacum</name>
    <dbReference type="NCBI Taxonomy" id="175570"/>
    <lineage>
        <taxon>Bacteria</taxon>
        <taxon>Bacillati</taxon>
        <taxon>Actinomycetota</taxon>
        <taxon>Actinomycetes</taxon>
        <taxon>Micromonosporales</taxon>
        <taxon>Micromonosporaceae</taxon>
        <taxon>Virgisporangium</taxon>
    </lineage>
</organism>
<reference evidence="2" key="1">
    <citation type="submission" date="2021-01" db="EMBL/GenBank/DDBJ databases">
        <title>Whole genome shotgun sequence of Virgisporangium aurantiacum NBRC 16421.</title>
        <authorList>
            <person name="Komaki H."/>
            <person name="Tamura T."/>
        </authorList>
    </citation>
    <scope>NUCLEOTIDE SEQUENCE</scope>
    <source>
        <strain evidence="2">NBRC 16421</strain>
    </source>
</reference>
<evidence type="ECO:0000313" key="3">
    <source>
        <dbReference type="Proteomes" id="UP000612585"/>
    </source>
</evidence>
<keyword evidence="1" id="KW-0472">Membrane</keyword>
<evidence type="ECO:0000313" key="2">
    <source>
        <dbReference type="EMBL" id="GIJ64382.1"/>
    </source>
</evidence>
<proteinExistence type="predicted"/>
<dbReference type="AlphaFoldDB" id="A0A8J3ZHT6"/>
<feature type="transmembrane region" description="Helical" evidence="1">
    <location>
        <begin position="30"/>
        <end position="48"/>
    </location>
</feature>
<evidence type="ECO:0000256" key="1">
    <source>
        <dbReference type="SAM" id="Phobius"/>
    </source>
</evidence>
<protein>
    <recommendedName>
        <fullName evidence="4">DUF4244 domain-containing protein</fullName>
    </recommendedName>
</protein>